<dbReference type="PaxDb" id="4081-Solyc05g021110.2.1"/>
<organism evidence="1">
    <name type="scientific">Solanum lycopersicum</name>
    <name type="common">Tomato</name>
    <name type="synonym">Lycopersicon esculentum</name>
    <dbReference type="NCBI Taxonomy" id="4081"/>
    <lineage>
        <taxon>Eukaryota</taxon>
        <taxon>Viridiplantae</taxon>
        <taxon>Streptophyta</taxon>
        <taxon>Embryophyta</taxon>
        <taxon>Tracheophyta</taxon>
        <taxon>Spermatophyta</taxon>
        <taxon>Magnoliopsida</taxon>
        <taxon>eudicotyledons</taxon>
        <taxon>Gunneridae</taxon>
        <taxon>Pentapetalae</taxon>
        <taxon>asterids</taxon>
        <taxon>lamiids</taxon>
        <taxon>Solanales</taxon>
        <taxon>Solanaceae</taxon>
        <taxon>Solanoideae</taxon>
        <taxon>Solaneae</taxon>
        <taxon>Solanum</taxon>
        <taxon>Solanum subgen. Lycopersicon</taxon>
    </lineage>
</organism>
<evidence type="ECO:0000313" key="2">
    <source>
        <dbReference type="Proteomes" id="UP000004994"/>
    </source>
</evidence>
<name>A0A3Q7HBG9_SOLLC</name>
<accession>A0A3Q7HBG9</accession>
<dbReference type="InParanoid" id="A0A3Q7HBG9"/>
<evidence type="ECO:0000313" key="1">
    <source>
        <dbReference type="EnsemblPlants" id="Solyc05g021105.1.1"/>
    </source>
</evidence>
<keyword evidence="2" id="KW-1185">Reference proteome</keyword>
<dbReference type="AlphaFoldDB" id="A0A3Q7HBG9"/>
<dbReference type="Gramene" id="Solyc05g021105.1.1">
    <property type="protein sequence ID" value="Solyc05g021105.1.1"/>
    <property type="gene ID" value="Solyc05g021105.1"/>
</dbReference>
<dbReference type="STRING" id="4081.A0A3Q7HBG9"/>
<protein>
    <submittedName>
        <fullName evidence="1">Uncharacterized protein</fullName>
    </submittedName>
</protein>
<reference evidence="1" key="2">
    <citation type="submission" date="2019-01" db="UniProtKB">
        <authorList>
            <consortium name="EnsemblPlants"/>
        </authorList>
    </citation>
    <scope>IDENTIFICATION</scope>
    <source>
        <strain evidence="1">cv. Heinz 1706</strain>
    </source>
</reference>
<proteinExistence type="predicted"/>
<reference evidence="1" key="1">
    <citation type="journal article" date="2012" name="Nature">
        <title>The tomato genome sequence provides insights into fleshy fruit evolution.</title>
        <authorList>
            <consortium name="Tomato Genome Consortium"/>
        </authorList>
    </citation>
    <scope>NUCLEOTIDE SEQUENCE [LARGE SCALE GENOMIC DNA]</scope>
    <source>
        <strain evidence="1">cv. Heinz 1706</strain>
    </source>
</reference>
<dbReference type="Proteomes" id="UP000004994">
    <property type="component" value="Chromosome 5"/>
</dbReference>
<sequence>MASNGAPQASGDAYTKTSLENIKRQLASGSGRNLLQGPLLKRSETWGRGVIGGSCGEGRAPCCQTLEIIFLLQFGQLKETIEFFMANTHFASVSKCAYCGLTFFPKCITF</sequence>
<dbReference type="EnsemblPlants" id="Solyc05g021105.1.1">
    <property type="protein sequence ID" value="Solyc05g021105.1.1"/>
    <property type="gene ID" value="Solyc05g021105.1"/>
</dbReference>